<dbReference type="PANTHER" id="PTHR43280:SF30">
    <property type="entry name" value="MMSAB OPERON REGULATORY PROTEIN"/>
    <property type="match status" value="1"/>
</dbReference>
<evidence type="ECO:0000259" key="4">
    <source>
        <dbReference type="PROSITE" id="PS01124"/>
    </source>
</evidence>
<dbReference type="Pfam" id="PF02311">
    <property type="entry name" value="AraC_binding"/>
    <property type="match status" value="1"/>
</dbReference>
<dbReference type="Proteomes" id="UP000346198">
    <property type="component" value="Unassembled WGS sequence"/>
</dbReference>
<dbReference type="Gene3D" id="2.60.120.280">
    <property type="entry name" value="Regulatory protein AraC"/>
    <property type="match status" value="1"/>
</dbReference>
<gene>
    <name evidence="5" type="primary">araC_1</name>
    <name evidence="5" type="ORF">SCARR_00056</name>
</gene>
<dbReference type="PANTHER" id="PTHR43280">
    <property type="entry name" value="ARAC-FAMILY TRANSCRIPTIONAL REGULATOR"/>
    <property type="match status" value="1"/>
</dbReference>
<dbReference type="GO" id="GO:0043565">
    <property type="term" value="F:sequence-specific DNA binding"/>
    <property type="evidence" value="ECO:0007669"/>
    <property type="project" value="InterPro"/>
</dbReference>
<dbReference type="InterPro" id="IPR020449">
    <property type="entry name" value="Tscrpt_reg_AraC-type_HTH"/>
</dbReference>
<dbReference type="GO" id="GO:0003700">
    <property type="term" value="F:DNA-binding transcription factor activity"/>
    <property type="evidence" value="ECO:0007669"/>
    <property type="project" value="InterPro"/>
</dbReference>
<dbReference type="InterPro" id="IPR037923">
    <property type="entry name" value="HTH-like"/>
</dbReference>
<organism evidence="5 6">
    <name type="scientific">Pontiella sulfatireligans</name>
    <dbReference type="NCBI Taxonomy" id="2750658"/>
    <lineage>
        <taxon>Bacteria</taxon>
        <taxon>Pseudomonadati</taxon>
        <taxon>Kiritimatiellota</taxon>
        <taxon>Kiritimatiellia</taxon>
        <taxon>Kiritimatiellales</taxon>
        <taxon>Pontiellaceae</taxon>
        <taxon>Pontiella</taxon>
    </lineage>
</organism>
<dbReference type="PRINTS" id="PR00032">
    <property type="entry name" value="HTHARAC"/>
</dbReference>
<dbReference type="SUPFAM" id="SSF51215">
    <property type="entry name" value="Regulatory protein AraC"/>
    <property type="match status" value="1"/>
</dbReference>
<keyword evidence="6" id="KW-1185">Reference proteome</keyword>
<evidence type="ECO:0000313" key="5">
    <source>
        <dbReference type="EMBL" id="VGO18006.1"/>
    </source>
</evidence>
<feature type="domain" description="HTH araC/xylS-type" evidence="4">
    <location>
        <begin position="195"/>
        <end position="293"/>
    </location>
</feature>
<keyword evidence="2" id="KW-0238">DNA-binding</keyword>
<dbReference type="PROSITE" id="PS01124">
    <property type="entry name" value="HTH_ARAC_FAMILY_2"/>
    <property type="match status" value="1"/>
</dbReference>
<dbReference type="InterPro" id="IPR018060">
    <property type="entry name" value="HTH_AraC"/>
</dbReference>
<name>A0A6C2UFM7_9BACT</name>
<dbReference type="SMART" id="SM00342">
    <property type="entry name" value="HTH_ARAC"/>
    <property type="match status" value="1"/>
</dbReference>
<protein>
    <submittedName>
        <fullName evidence="5">Arabinose operon regulatory protein</fullName>
    </submittedName>
</protein>
<keyword evidence="1" id="KW-0805">Transcription regulation</keyword>
<keyword evidence="3" id="KW-0804">Transcription</keyword>
<evidence type="ECO:0000256" key="2">
    <source>
        <dbReference type="ARBA" id="ARBA00023125"/>
    </source>
</evidence>
<evidence type="ECO:0000313" key="6">
    <source>
        <dbReference type="Proteomes" id="UP000346198"/>
    </source>
</evidence>
<dbReference type="SUPFAM" id="SSF46689">
    <property type="entry name" value="Homeodomain-like"/>
    <property type="match status" value="2"/>
</dbReference>
<dbReference type="EMBL" id="CAAHFH010000001">
    <property type="protein sequence ID" value="VGO18006.1"/>
    <property type="molecule type" value="Genomic_DNA"/>
</dbReference>
<dbReference type="RefSeq" id="WP_136059548.1">
    <property type="nucleotide sequence ID" value="NZ_CAAHFH010000001.1"/>
</dbReference>
<evidence type="ECO:0000256" key="3">
    <source>
        <dbReference type="ARBA" id="ARBA00023163"/>
    </source>
</evidence>
<dbReference type="AlphaFoldDB" id="A0A6C2UFM7"/>
<dbReference type="Pfam" id="PF12833">
    <property type="entry name" value="HTH_18"/>
    <property type="match status" value="1"/>
</dbReference>
<accession>A0A6C2UFM7</accession>
<dbReference type="InterPro" id="IPR009057">
    <property type="entry name" value="Homeodomain-like_sf"/>
</dbReference>
<dbReference type="InterPro" id="IPR003313">
    <property type="entry name" value="AraC-bd"/>
</dbReference>
<evidence type="ECO:0000256" key="1">
    <source>
        <dbReference type="ARBA" id="ARBA00023015"/>
    </source>
</evidence>
<proteinExistence type="predicted"/>
<dbReference type="CDD" id="cd06986">
    <property type="entry name" value="cupin_MmsR-like_N"/>
    <property type="match status" value="1"/>
</dbReference>
<dbReference type="Gene3D" id="1.10.10.60">
    <property type="entry name" value="Homeodomain-like"/>
    <property type="match status" value="2"/>
</dbReference>
<sequence length="296" mass="33754">MDNYRIEEGFAGQIMHVLPRPLLAEVSTNVLVGELHPTDIGWFPHALSHYRDRPDGSEQHILIYCAAGRGWVELDGARSPVLPGQILLIPRGVRHTYAADETDPWSIYWVHFSGMDSDWFGQTLNPENHLIPTVADVESGISDLFNRILKRFDNGITLNAILYASQALRYLLAITFFDNPAFTLGNPSRKPHEFHDVISLMRHQLASGLTLQQMAHRAGLCTSRFTELFKKQTGFPPVEYYIRLRIQEAGRLLDTSTLSIKEVSDRVGFEDPYYFSRCFKKIAGLSPRHYRQRIKG</sequence>
<reference evidence="5 6" key="1">
    <citation type="submission" date="2019-04" db="EMBL/GenBank/DDBJ databases">
        <authorList>
            <person name="Van Vliet M D."/>
        </authorList>
    </citation>
    <scope>NUCLEOTIDE SEQUENCE [LARGE SCALE GENOMIC DNA]</scope>
    <source>
        <strain evidence="5 6">F21</strain>
    </source>
</reference>